<dbReference type="PANTHER" id="PTHR42788">
    <property type="entry name" value="TAURINE IMPORT ATP-BINDING PROTEIN-RELATED"/>
    <property type="match status" value="1"/>
</dbReference>
<dbReference type="PANTHER" id="PTHR42788:SF13">
    <property type="entry name" value="ALIPHATIC SULFONATES IMPORT ATP-BINDING PROTEIN SSUB"/>
    <property type="match status" value="1"/>
</dbReference>
<dbReference type="EMBL" id="JAMDMM010000024">
    <property type="protein sequence ID" value="MCY9608125.1"/>
    <property type="molecule type" value="Genomic_DNA"/>
</dbReference>
<dbReference type="InterPro" id="IPR003593">
    <property type="entry name" value="AAA+_ATPase"/>
</dbReference>
<evidence type="ECO:0000313" key="8">
    <source>
        <dbReference type="Proteomes" id="UP001209276"/>
    </source>
</evidence>
<reference evidence="6 7" key="1">
    <citation type="submission" date="2019-07" db="EMBL/GenBank/DDBJ databases">
        <title>Paenibacillus thiaminolyticus NRRL B-4156.</title>
        <authorList>
            <person name="Hehnly C."/>
            <person name="Zhang L."/>
        </authorList>
    </citation>
    <scope>NUCLEOTIDE SEQUENCE [LARGE SCALE GENOMIC DNA]</scope>
    <source>
        <strain evidence="6 7">NRRL B-4156</strain>
    </source>
</reference>
<evidence type="ECO:0000313" key="6">
    <source>
        <dbReference type="EMBL" id="QDM45226.1"/>
    </source>
</evidence>
<evidence type="ECO:0000256" key="1">
    <source>
        <dbReference type="ARBA" id="ARBA00022448"/>
    </source>
</evidence>
<evidence type="ECO:0000259" key="4">
    <source>
        <dbReference type="PROSITE" id="PS50893"/>
    </source>
</evidence>
<feature type="domain" description="ABC transporter" evidence="4">
    <location>
        <begin position="4"/>
        <end position="205"/>
    </location>
</feature>
<dbReference type="Proteomes" id="UP000315377">
    <property type="component" value="Chromosome"/>
</dbReference>
<evidence type="ECO:0000313" key="7">
    <source>
        <dbReference type="Proteomes" id="UP000315377"/>
    </source>
</evidence>
<keyword evidence="3 6" id="KW-0067">ATP-binding</keyword>
<dbReference type="InterPro" id="IPR050166">
    <property type="entry name" value="ABC_transporter_ATP-bind"/>
</dbReference>
<dbReference type="PROSITE" id="PS00211">
    <property type="entry name" value="ABC_TRANSPORTER_1"/>
    <property type="match status" value="1"/>
</dbReference>
<dbReference type="GO" id="GO:0016887">
    <property type="term" value="F:ATP hydrolysis activity"/>
    <property type="evidence" value="ECO:0007669"/>
    <property type="project" value="InterPro"/>
</dbReference>
<protein>
    <submittedName>
        <fullName evidence="6">ABC transporter ATP-binding protein</fullName>
    </submittedName>
</protein>
<gene>
    <name evidence="6" type="ORF">FLT43_18400</name>
    <name evidence="5" type="ORF">M5W83_13335</name>
</gene>
<keyword evidence="8" id="KW-1185">Reference proteome</keyword>
<keyword evidence="2" id="KW-0547">Nucleotide-binding</keyword>
<name>A0AAJ1G4J1_PANTH</name>
<dbReference type="InterPro" id="IPR003439">
    <property type="entry name" value="ABC_transporter-like_ATP-bd"/>
</dbReference>
<organism evidence="6 7">
    <name type="scientific">Paenibacillus thiaminolyticus</name>
    <name type="common">Bacillus thiaminolyticus</name>
    <dbReference type="NCBI Taxonomy" id="49283"/>
    <lineage>
        <taxon>Bacteria</taxon>
        <taxon>Bacillati</taxon>
        <taxon>Bacillota</taxon>
        <taxon>Bacilli</taxon>
        <taxon>Bacillales</taxon>
        <taxon>Paenibacillaceae</taxon>
        <taxon>Paenibacillus</taxon>
    </lineage>
</organism>
<evidence type="ECO:0000256" key="2">
    <source>
        <dbReference type="ARBA" id="ARBA00022741"/>
    </source>
</evidence>
<proteinExistence type="predicted"/>
<evidence type="ECO:0000256" key="3">
    <source>
        <dbReference type="ARBA" id="ARBA00022840"/>
    </source>
</evidence>
<dbReference type="AlphaFoldDB" id="A0AAJ1G4J1"/>
<dbReference type="Pfam" id="PF00005">
    <property type="entry name" value="ABC_tran"/>
    <property type="match status" value="1"/>
</dbReference>
<dbReference type="Proteomes" id="UP001209276">
    <property type="component" value="Unassembled WGS sequence"/>
</dbReference>
<dbReference type="InterPro" id="IPR027417">
    <property type="entry name" value="P-loop_NTPase"/>
</dbReference>
<dbReference type="EMBL" id="CP041405">
    <property type="protein sequence ID" value="QDM45226.1"/>
    <property type="molecule type" value="Genomic_DNA"/>
</dbReference>
<dbReference type="SUPFAM" id="SSF52540">
    <property type="entry name" value="P-loop containing nucleoside triphosphate hydrolases"/>
    <property type="match status" value="1"/>
</dbReference>
<dbReference type="RefSeq" id="WP_087441514.1">
    <property type="nucleotide sequence ID" value="NZ_CABMNB010000020.1"/>
</dbReference>
<accession>A0AAJ1G4J1</accession>
<dbReference type="SMART" id="SM00382">
    <property type="entry name" value="AAA"/>
    <property type="match status" value="1"/>
</dbReference>
<dbReference type="InterPro" id="IPR017871">
    <property type="entry name" value="ABC_transporter-like_CS"/>
</dbReference>
<dbReference type="PROSITE" id="PS50893">
    <property type="entry name" value="ABC_TRANSPORTER_2"/>
    <property type="match status" value="1"/>
</dbReference>
<reference evidence="5 8" key="2">
    <citation type="submission" date="2022-05" db="EMBL/GenBank/DDBJ databases">
        <title>Genome Sequencing of Bee-Associated Microbes.</title>
        <authorList>
            <person name="Dunlap C."/>
        </authorList>
    </citation>
    <scope>NUCLEOTIDE SEQUENCE [LARGE SCALE GENOMIC DNA]</scope>
    <source>
        <strain evidence="5 8">NRRL B-14613</strain>
    </source>
</reference>
<keyword evidence="1" id="KW-0813">Transport</keyword>
<sequence length="205" mass="23303">MSSLRLINIAKQFGDKVLLDGIDFEFHAGRIYIIRGESGSGKTTLLNIIAGYIEADTGRLEMQPNTRIEYLFQDEMLFSNLTARENMYIKYRARNRDDAGFLPLAEGTLAQFNILDLADRKISMLSGGEKQRVQLASILISDPDIILMDEPTSKLDLHNKKTIYEAIVSAFHRKLVIIVSHENNRLIDASINLTLEHGRLHDEKR</sequence>
<dbReference type="GeneID" id="76997934"/>
<dbReference type="GO" id="GO:0005524">
    <property type="term" value="F:ATP binding"/>
    <property type="evidence" value="ECO:0007669"/>
    <property type="project" value="UniProtKB-KW"/>
</dbReference>
<evidence type="ECO:0000313" key="5">
    <source>
        <dbReference type="EMBL" id="MCY9608125.1"/>
    </source>
</evidence>
<dbReference type="Gene3D" id="3.40.50.300">
    <property type="entry name" value="P-loop containing nucleotide triphosphate hydrolases"/>
    <property type="match status" value="1"/>
</dbReference>